<keyword evidence="1" id="KW-0732">Signal</keyword>
<feature type="domain" description="DUF4785" evidence="3">
    <location>
        <begin position="288"/>
        <end position="389"/>
    </location>
</feature>
<dbReference type="Pfam" id="PF20943">
    <property type="entry name" value="DUF4785_3rd"/>
    <property type="match status" value="1"/>
</dbReference>
<keyword evidence="5" id="KW-1185">Reference proteome</keyword>
<protein>
    <submittedName>
        <fullName evidence="4">Uncharacterized protein DUF4785</fullName>
    </submittedName>
</protein>
<evidence type="ECO:0000259" key="3">
    <source>
        <dbReference type="Pfam" id="PF20943"/>
    </source>
</evidence>
<feature type="chain" id="PRO_5020558139" evidence="1">
    <location>
        <begin position="25"/>
        <end position="392"/>
    </location>
</feature>
<evidence type="ECO:0000313" key="4">
    <source>
        <dbReference type="EMBL" id="TCT24539.1"/>
    </source>
</evidence>
<dbReference type="Gene3D" id="2.60.40.3870">
    <property type="entry name" value="Uncharacterised protein PF16024, DUF4785"/>
    <property type="match status" value="1"/>
</dbReference>
<feature type="signal peptide" evidence="1">
    <location>
        <begin position="1"/>
        <end position="24"/>
    </location>
</feature>
<dbReference type="InterPro" id="IPR048295">
    <property type="entry name" value="DUF4785_C"/>
</dbReference>
<dbReference type="Pfam" id="PF16024">
    <property type="entry name" value="DUF4785_1st"/>
    <property type="match status" value="1"/>
</dbReference>
<name>A0A4R3NBS7_9GAMM</name>
<sequence length="392" mass="41147">MRPMILRAAAIAALSQLLMAAAFAAQPLLPAGSGDRVPVRLATLPAPAGTFERQPVAFSWPLDPALALAATPPYQAESREYWLTVQGNELQRGVTLPLSAANALVRVSPAAGATALRADDIRVTMQGRPVAIARSADVQALRQAGMDASAGTQVLRLGSGSGAGKATLQAARAQGRYVIHVFEPDSPVVLHARADRSQALAGEPMKVTIAATSGNRAGALRSQALLVAPDGRSQTVPVRANPDGSQSAVFTLPDRVVTAPGLWELQVFSDVGGIPRDTRTAFAVAQPTARLAGSYALDASRLRVSLPVQAASPGRYEARGTLYASAPDGSLRPVSEAHAAAWMDAGNGTLVLQFQREHLPPGYGAPFELRDLELNDQSRLGKLEARERAARF</sequence>
<organism evidence="4 5">
    <name type="scientific">Thermomonas haemolytica</name>
    <dbReference type="NCBI Taxonomy" id="141949"/>
    <lineage>
        <taxon>Bacteria</taxon>
        <taxon>Pseudomonadati</taxon>
        <taxon>Pseudomonadota</taxon>
        <taxon>Gammaproteobacteria</taxon>
        <taxon>Lysobacterales</taxon>
        <taxon>Lysobacteraceae</taxon>
        <taxon>Thermomonas</taxon>
    </lineage>
</organism>
<accession>A0A4R3NBS7</accession>
<reference evidence="4 5" key="1">
    <citation type="submission" date="2019-03" db="EMBL/GenBank/DDBJ databases">
        <title>Genomic Encyclopedia of Type Strains, Phase IV (KMG-IV): sequencing the most valuable type-strain genomes for metagenomic binning, comparative biology and taxonomic classification.</title>
        <authorList>
            <person name="Goeker M."/>
        </authorList>
    </citation>
    <scope>NUCLEOTIDE SEQUENCE [LARGE SCALE GENOMIC DNA]</scope>
    <source>
        <strain evidence="4 5">DSM 13605</strain>
    </source>
</reference>
<proteinExistence type="predicted"/>
<evidence type="ECO:0000259" key="2">
    <source>
        <dbReference type="Pfam" id="PF16024"/>
    </source>
</evidence>
<dbReference type="InterPro" id="IPR031979">
    <property type="entry name" value="DUF4785_N"/>
</dbReference>
<dbReference type="Gene3D" id="2.60.120.1370">
    <property type="match status" value="1"/>
</dbReference>
<gene>
    <name evidence="4" type="ORF">EDC34_104228</name>
</gene>
<dbReference type="AlphaFoldDB" id="A0A4R3NBS7"/>
<comment type="caution">
    <text evidence="4">The sequence shown here is derived from an EMBL/GenBank/DDBJ whole genome shotgun (WGS) entry which is preliminary data.</text>
</comment>
<dbReference type="Proteomes" id="UP000295414">
    <property type="component" value="Unassembled WGS sequence"/>
</dbReference>
<evidence type="ECO:0000313" key="5">
    <source>
        <dbReference type="Proteomes" id="UP000295414"/>
    </source>
</evidence>
<dbReference type="EMBL" id="SMAP01000004">
    <property type="protein sequence ID" value="TCT24539.1"/>
    <property type="molecule type" value="Genomic_DNA"/>
</dbReference>
<evidence type="ECO:0000256" key="1">
    <source>
        <dbReference type="SAM" id="SignalP"/>
    </source>
</evidence>
<feature type="domain" description="DUF4785" evidence="2">
    <location>
        <begin position="48"/>
        <end position="183"/>
    </location>
</feature>